<dbReference type="PANTHER" id="PTHR43605:SF10">
    <property type="entry name" value="ACYL-COA SYNTHETASE MEDIUM CHAIN FAMILY MEMBER 3"/>
    <property type="match status" value="1"/>
</dbReference>
<evidence type="ECO:0000256" key="1">
    <source>
        <dbReference type="ARBA" id="ARBA00006432"/>
    </source>
</evidence>
<proteinExistence type="inferred from homology"/>
<dbReference type="EMBL" id="JBHTBF010000003">
    <property type="protein sequence ID" value="MFC7319104.1"/>
    <property type="molecule type" value="Genomic_DNA"/>
</dbReference>
<comment type="similarity">
    <text evidence="1">Belongs to the ATP-dependent AMP-binding enzyme family.</text>
</comment>
<dbReference type="SUPFAM" id="SSF56801">
    <property type="entry name" value="Acetyl-CoA synthetase-like"/>
    <property type="match status" value="1"/>
</dbReference>
<protein>
    <submittedName>
        <fullName evidence="7">Acyl-CoA synthetase</fullName>
    </submittedName>
</protein>
<keyword evidence="4" id="KW-0067">ATP-binding</keyword>
<evidence type="ECO:0000313" key="7">
    <source>
        <dbReference type="EMBL" id="MFC7319104.1"/>
    </source>
</evidence>
<dbReference type="InterPro" id="IPR020845">
    <property type="entry name" value="AMP-binding_CS"/>
</dbReference>
<dbReference type="InterPro" id="IPR025110">
    <property type="entry name" value="AMP-bd_C"/>
</dbReference>
<feature type="domain" description="AMP-dependent synthetase/ligase" evidence="5">
    <location>
        <begin position="45"/>
        <end position="408"/>
    </location>
</feature>
<dbReference type="PROSITE" id="PS00455">
    <property type="entry name" value="AMP_BINDING"/>
    <property type="match status" value="1"/>
</dbReference>
<dbReference type="InterPro" id="IPR051087">
    <property type="entry name" value="Mitochondrial_ACSM"/>
</dbReference>
<evidence type="ECO:0000256" key="3">
    <source>
        <dbReference type="ARBA" id="ARBA00022741"/>
    </source>
</evidence>
<dbReference type="InterPro" id="IPR045851">
    <property type="entry name" value="AMP-bd_C_sf"/>
</dbReference>
<dbReference type="InterPro" id="IPR042099">
    <property type="entry name" value="ANL_N_sf"/>
</dbReference>
<dbReference type="Gene3D" id="3.40.50.12780">
    <property type="entry name" value="N-terminal domain of ligase-like"/>
    <property type="match status" value="1"/>
</dbReference>
<dbReference type="GO" id="GO:0016878">
    <property type="term" value="F:acid-thiol ligase activity"/>
    <property type="evidence" value="ECO:0007669"/>
    <property type="project" value="UniProtKB-ARBA"/>
</dbReference>
<dbReference type="GO" id="GO:0005524">
    <property type="term" value="F:ATP binding"/>
    <property type="evidence" value="ECO:0007669"/>
    <property type="project" value="UniProtKB-KW"/>
</dbReference>
<evidence type="ECO:0000259" key="5">
    <source>
        <dbReference type="Pfam" id="PF00501"/>
    </source>
</evidence>
<gene>
    <name evidence="7" type="ORF">ACFQPE_20250</name>
</gene>
<keyword evidence="8" id="KW-1185">Reference proteome</keyword>
<dbReference type="AlphaFoldDB" id="A0ABD6AGL4"/>
<organism evidence="7 8">
    <name type="scientific">Halomarina halobia</name>
    <dbReference type="NCBI Taxonomy" id="3033386"/>
    <lineage>
        <taxon>Archaea</taxon>
        <taxon>Methanobacteriati</taxon>
        <taxon>Methanobacteriota</taxon>
        <taxon>Stenosarchaea group</taxon>
        <taxon>Halobacteria</taxon>
        <taxon>Halobacteriales</taxon>
        <taxon>Natronomonadaceae</taxon>
        <taxon>Halomarina</taxon>
    </lineage>
</organism>
<dbReference type="RefSeq" id="WP_276306072.1">
    <property type="nucleotide sequence ID" value="NZ_CP119993.1"/>
</dbReference>
<keyword evidence="3" id="KW-0547">Nucleotide-binding</keyword>
<dbReference type="Gene3D" id="3.30.300.30">
    <property type="match status" value="1"/>
</dbReference>
<dbReference type="GeneID" id="79317705"/>
<dbReference type="Pfam" id="PF00501">
    <property type="entry name" value="AMP-binding"/>
    <property type="match status" value="1"/>
</dbReference>
<dbReference type="PANTHER" id="PTHR43605">
    <property type="entry name" value="ACYL-COENZYME A SYNTHETASE"/>
    <property type="match status" value="1"/>
</dbReference>
<feature type="domain" description="AMP-binding enzyme C-terminal" evidence="6">
    <location>
        <begin position="468"/>
        <end position="546"/>
    </location>
</feature>
<evidence type="ECO:0000259" key="6">
    <source>
        <dbReference type="Pfam" id="PF13193"/>
    </source>
</evidence>
<name>A0ABD6AGL4_9EURY</name>
<dbReference type="Pfam" id="PF13193">
    <property type="entry name" value="AMP-binding_C"/>
    <property type="match status" value="1"/>
</dbReference>
<dbReference type="GO" id="GO:0016405">
    <property type="term" value="F:CoA-ligase activity"/>
    <property type="evidence" value="ECO:0007669"/>
    <property type="project" value="UniProtKB-ARBA"/>
</dbReference>
<dbReference type="InterPro" id="IPR000873">
    <property type="entry name" value="AMP-dep_synth/lig_dom"/>
</dbReference>
<dbReference type="Proteomes" id="UP001596547">
    <property type="component" value="Unassembled WGS sequence"/>
</dbReference>
<reference evidence="7 8" key="1">
    <citation type="journal article" date="2019" name="Int. J. Syst. Evol. Microbiol.">
        <title>The Global Catalogue of Microorganisms (GCM) 10K type strain sequencing project: providing services to taxonomists for standard genome sequencing and annotation.</title>
        <authorList>
            <consortium name="The Broad Institute Genomics Platform"/>
            <consortium name="The Broad Institute Genome Sequencing Center for Infectious Disease"/>
            <person name="Wu L."/>
            <person name="Ma J."/>
        </authorList>
    </citation>
    <scope>NUCLEOTIDE SEQUENCE [LARGE SCALE GENOMIC DNA]</scope>
    <source>
        <strain evidence="7 8">PSR21</strain>
    </source>
</reference>
<keyword evidence="2" id="KW-0436">Ligase</keyword>
<accession>A0ABD6AGL4</accession>
<evidence type="ECO:0000256" key="4">
    <source>
        <dbReference type="ARBA" id="ARBA00022840"/>
    </source>
</evidence>
<sequence length="557" mass="62899">MVEFPRLDAYHFHERKWDSYENLMSEFEWEVPNEFNIADYVCDRWADDPGRVALFADSEDSGRRTLTFRDMERSANRLAHYLTELGIDRGDRIGLSGPQKAETALTYIAAWKVGAVPVPLSTKFGPEAIGYRLDDAGVKGVVIDEESIHPFREVKDDLGTLEFVLTVGDVVLEDGEGEFWEALRGRPDSFENADTAAEDDAVIIYTSGTTGEPKGVRHAHRFFLGHLPLFVFDICNMTIEESDVYWMPSEWSWIAVFDIIFPAWFYGRPALAYSATRFDPQKAFRLIDEYEVTNAFIPPTALRMMKGIESPARRYSLDSVRVIASGGEALDSSTYEWASDAFGNVAVHEGYGQTEANMLISNCSALGEVRPGRMGLAGPGHVIRILDPETGEPTVPRGEVGEIGVKYENDPVCFKEYWKKPEETGKKVQNGWVLTEDLARRDEDGYFSFVSRKDYVIISSGYRISPEEIEESLCTHNAVEQAGVVGIPDEKRGEVPKAYVQLSDGYDASDDLVSELQRLVKEYLAQYEYPREIEILDELPTTTTGKIQRERLEQRDK</sequence>
<evidence type="ECO:0000313" key="8">
    <source>
        <dbReference type="Proteomes" id="UP001596547"/>
    </source>
</evidence>
<comment type="caution">
    <text evidence="7">The sequence shown here is derived from an EMBL/GenBank/DDBJ whole genome shotgun (WGS) entry which is preliminary data.</text>
</comment>
<evidence type="ECO:0000256" key="2">
    <source>
        <dbReference type="ARBA" id="ARBA00022598"/>
    </source>
</evidence>